<organism evidence="6 7">
    <name type="scientific">Novosphingobium olei</name>
    <dbReference type="NCBI Taxonomy" id="2728851"/>
    <lineage>
        <taxon>Bacteria</taxon>
        <taxon>Pseudomonadati</taxon>
        <taxon>Pseudomonadota</taxon>
        <taxon>Alphaproteobacteria</taxon>
        <taxon>Sphingomonadales</taxon>
        <taxon>Sphingomonadaceae</taxon>
        <taxon>Novosphingobium</taxon>
    </lineage>
</organism>
<sequence length="314" mass="33378">MFKRWIVLAGLCTGLAALPSALAAQPVAAPAAPAAAPARAPLVLMTDFGTVDGAVSEVKGVAYGVSQDLLISDLSHQIDGIWDGAYRLYQVAPYWPKGTVFVTVVDPGVGTSRLSIGVRTRAGHYYIGPDNGLYTLIDEVEGIDEARVIDEKVNRLAGSEKSNTFHGRDVFGYTGARLASGTISWEQVGPKVDPAKLVRLSYQHPVLEAGVLKGMIPALDVAYGNVWTNVPQDLFAKAGFKLGDKVKVEFLNDGKVVDTVVAPYTRTFGDVPVGQPMVYINSLLSVAVALNQGDYAKAHGIKAGAGWSVRITRP</sequence>
<evidence type="ECO:0000313" key="6">
    <source>
        <dbReference type="EMBL" id="NML94105.1"/>
    </source>
</evidence>
<proteinExistence type="inferred from homology"/>
<protein>
    <submittedName>
        <fullName evidence="6">S-adenosyl-l-methionine hydroxide adenosyltransferase family protein</fullName>
    </submittedName>
</protein>
<dbReference type="GO" id="GO:0016740">
    <property type="term" value="F:transferase activity"/>
    <property type="evidence" value="ECO:0007669"/>
    <property type="project" value="UniProtKB-KW"/>
</dbReference>
<dbReference type="InterPro" id="IPR046470">
    <property type="entry name" value="SAM_HAT_C"/>
</dbReference>
<reference evidence="6 7" key="1">
    <citation type="submission" date="2020-04" db="EMBL/GenBank/DDBJ databases">
        <title>Novosphingobium sp. TW-4 isolated from soil.</title>
        <authorList>
            <person name="Dahal R.H."/>
            <person name="Chaudhary D.K."/>
        </authorList>
    </citation>
    <scope>NUCLEOTIDE SEQUENCE [LARGE SCALE GENOMIC DNA]</scope>
    <source>
        <strain evidence="6 7">TW-4</strain>
    </source>
</reference>
<dbReference type="Gene3D" id="2.40.30.90">
    <property type="entry name" value="Bacterial fluorinating enzyme like"/>
    <property type="match status" value="1"/>
</dbReference>
<keyword evidence="7" id="KW-1185">Reference proteome</keyword>
<evidence type="ECO:0000259" key="5">
    <source>
        <dbReference type="Pfam" id="PF20257"/>
    </source>
</evidence>
<dbReference type="Proteomes" id="UP000583556">
    <property type="component" value="Unassembled WGS sequence"/>
</dbReference>
<feature type="domain" description="S-adenosyl-l-methionine hydroxide adenosyltransferase N-terminal" evidence="4">
    <location>
        <begin position="42"/>
        <end position="189"/>
    </location>
</feature>
<evidence type="ECO:0000313" key="7">
    <source>
        <dbReference type="Proteomes" id="UP000583556"/>
    </source>
</evidence>
<dbReference type="InterPro" id="IPR046469">
    <property type="entry name" value="SAM_HAT_N"/>
</dbReference>
<evidence type="ECO:0000256" key="2">
    <source>
        <dbReference type="ARBA" id="ARBA00024035"/>
    </source>
</evidence>
<dbReference type="SUPFAM" id="SSF102522">
    <property type="entry name" value="Bacterial fluorinating enzyme, N-terminal domain"/>
    <property type="match status" value="1"/>
</dbReference>
<dbReference type="PANTHER" id="PTHR35092">
    <property type="entry name" value="CHLORINASE MJ1651"/>
    <property type="match status" value="1"/>
</dbReference>
<name>A0A7Y0BPR2_9SPHN</name>
<dbReference type="InterPro" id="IPR002747">
    <property type="entry name" value="SAM_OH_AdoTrfase"/>
</dbReference>
<dbReference type="PIRSF" id="PIRSF006779">
    <property type="entry name" value="UCP006779"/>
    <property type="match status" value="1"/>
</dbReference>
<gene>
    <name evidence="6" type="ORF">HHL27_10565</name>
</gene>
<dbReference type="AlphaFoldDB" id="A0A7Y0BPR2"/>
<feature type="signal peptide" evidence="3">
    <location>
        <begin position="1"/>
        <end position="23"/>
    </location>
</feature>
<keyword evidence="6" id="KW-0808">Transferase</keyword>
<dbReference type="Gene3D" id="3.40.50.10790">
    <property type="entry name" value="S-adenosyl-l-methionine hydroxide adenosyltransferase, N-terminal"/>
    <property type="match status" value="1"/>
</dbReference>
<dbReference type="InterPro" id="IPR023227">
    <property type="entry name" value="SAM_OH_AdoTrfase_C_sf"/>
</dbReference>
<dbReference type="SUPFAM" id="SSF101852">
    <property type="entry name" value="Bacterial fluorinating enzyme, C-terminal domain"/>
    <property type="match status" value="1"/>
</dbReference>
<evidence type="ECO:0000259" key="4">
    <source>
        <dbReference type="Pfam" id="PF01887"/>
    </source>
</evidence>
<keyword evidence="1" id="KW-0949">S-adenosyl-L-methionine</keyword>
<feature type="chain" id="PRO_5031139436" evidence="3">
    <location>
        <begin position="24"/>
        <end position="314"/>
    </location>
</feature>
<feature type="domain" description="S-adenosyl-l-methionine hydroxide adenosyltransferase C-terminal" evidence="5">
    <location>
        <begin position="215"/>
        <end position="307"/>
    </location>
</feature>
<dbReference type="RefSeq" id="WP_169493380.1">
    <property type="nucleotide sequence ID" value="NZ_AP029021.1"/>
</dbReference>
<accession>A0A7Y0BPR2</accession>
<dbReference type="Pfam" id="PF20257">
    <property type="entry name" value="SAM_HAT_C"/>
    <property type="match status" value="1"/>
</dbReference>
<evidence type="ECO:0000256" key="3">
    <source>
        <dbReference type="SAM" id="SignalP"/>
    </source>
</evidence>
<dbReference type="PANTHER" id="PTHR35092:SF1">
    <property type="entry name" value="CHLORINASE MJ1651"/>
    <property type="match status" value="1"/>
</dbReference>
<dbReference type="InterPro" id="IPR023228">
    <property type="entry name" value="SAM_OH_AdoTrfase_N_sf"/>
</dbReference>
<comment type="caution">
    <text evidence="6">The sequence shown here is derived from an EMBL/GenBank/DDBJ whole genome shotgun (WGS) entry which is preliminary data.</text>
</comment>
<evidence type="ECO:0000256" key="1">
    <source>
        <dbReference type="ARBA" id="ARBA00022691"/>
    </source>
</evidence>
<keyword evidence="3" id="KW-0732">Signal</keyword>
<dbReference type="Pfam" id="PF01887">
    <property type="entry name" value="SAM_HAT_N"/>
    <property type="match status" value="1"/>
</dbReference>
<dbReference type="EMBL" id="JABBGM010000004">
    <property type="protein sequence ID" value="NML94105.1"/>
    <property type="molecule type" value="Genomic_DNA"/>
</dbReference>
<comment type="similarity">
    <text evidence="2">Belongs to the SAM hydrolase / SAM-dependent halogenase family.</text>
</comment>